<comment type="caution">
    <text evidence="1">The sequence shown here is derived from an EMBL/GenBank/DDBJ whole genome shotgun (WGS) entry which is preliminary data.</text>
</comment>
<evidence type="ECO:0000313" key="1">
    <source>
        <dbReference type="EMBL" id="GME33053.1"/>
    </source>
</evidence>
<gene>
    <name evidence="1" type="primary">g5227</name>
    <name evidence="1" type="ORF">NpPPO83_00005227</name>
</gene>
<keyword evidence="2" id="KW-1185">Reference proteome</keyword>
<proteinExistence type="predicted"/>
<dbReference type="EMBL" id="BSXG01000231">
    <property type="protein sequence ID" value="GME33053.1"/>
    <property type="molecule type" value="Genomic_DNA"/>
</dbReference>
<name>A0ACB5SAN0_9PEZI</name>
<dbReference type="Proteomes" id="UP001165186">
    <property type="component" value="Unassembled WGS sequence"/>
</dbReference>
<protein>
    <submittedName>
        <fullName evidence="1">Uncharacterized protein</fullName>
    </submittedName>
</protein>
<accession>A0ACB5SAN0</accession>
<sequence>MCKRLTPPYHPSLLLFSGHLQTIWAARMRTNPAIQYRRQVFESENDLYPGTFAVDFVESGDEASTSSSTDDPSLPPHTTYFGSANLPAASADRRPMLVVLHGVSGGSHEPYVKHVLAPLAVAGWEACVVISRGCGGSRLTGRMLYNARATWDVAQTVRFLRRRFPNRPLYAVGFSIGANILVNYLGEEGERCGFRAAVVCSNPWNLEVVDHALRRSWVGLNVYSHAMANGMKEIVQRHAEMILRNRKIAAAAVKKIRYFFDFDRYA</sequence>
<organism evidence="1 2">
    <name type="scientific">Neofusicoccum parvum</name>
    <dbReference type="NCBI Taxonomy" id="310453"/>
    <lineage>
        <taxon>Eukaryota</taxon>
        <taxon>Fungi</taxon>
        <taxon>Dikarya</taxon>
        <taxon>Ascomycota</taxon>
        <taxon>Pezizomycotina</taxon>
        <taxon>Dothideomycetes</taxon>
        <taxon>Dothideomycetes incertae sedis</taxon>
        <taxon>Botryosphaeriales</taxon>
        <taxon>Botryosphaeriaceae</taxon>
        <taxon>Neofusicoccum</taxon>
    </lineage>
</organism>
<reference evidence="1" key="1">
    <citation type="submission" date="2024-09" db="EMBL/GenBank/DDBJ databases">
        <title>Draft Genome Sequences of Neofusicoccum parvum.</title>
        <authorList>
            <person name="Ashida A."/>
            <person name="Camagna M."/>
            <person name="Tanaka A."/>
            <person name="Takemoto D."/>
        </authorList>
    </citation>
    <scope>NUCLEOTIDE SEQUENCE</scope>
    <source>
        <strain evidence="1">PPO83</strain>
    </source>
</reference>
<evidence type="ECO:0000313" key="2">
    <source>
        <dbReference type="Proteomes" id="UP001165186"/>
    </source>
</evidence>